<keyword evidence="4" id="KW-0699">rRNA-binding</keyword>
<keyword evidence="2 4" id="KW-0689">Ribosomal protein</keyword>
<accession>A0A402CYI7</accession>
<proteinExistence type="inferred from homology"/>
<evidence type="ECO:0000256" key="1">
    <source>
        <dbReference type="ARBA" id="ARBA00007320"/>
    </source>
</evidence>
<dbReference type="PANTHER" id="PTHR12934:SF11">
    <property type="entry name" value="LARGE RIBOSOMAL SUBUNIT PROTEIN UL15M"/>
    <property type="match status" value="1"/>
</dbReference>
<dbReference type="GO" id="GO:0006412">
    <property type="term" value="P:translation"/>
    <property type="evidence" value="ECO:0007669"/>
    <property type="project" value="UniProtKB-UniRule"/>
</dbReference>
<dbReference type="FunCoup" id="A0A402CYI7">
    <property type="interactions" value="514"/>
</dbReference>
<dbReference type="InterPro" id="IPR030878">
    <property type="entry name" value="Ribosomal_uL15"/>
</dbReference>
<dbReference type="HAMAP" id="MF_01341">
    <property type="entry name" value="Ribosomal_uL15"/>
    <property type="match status" value="1"/>
</dbReference>
<organism evidence="8 9">
    <name type="scientific">Capsulimonas corticalis</name>
    <dbReference type="NCBI Taxonomy" id="2219043"/>
    <lineage>
        <taxon>Bacteria</taxon>
        <taxon>Bacillati</taxon>
        <taxon>Armatimonadota</taxon>
        <taxon>Armatimonadia</taxon>
        <taxon>Capsulimonadales</taxon>
        <taxon>Capsulimonadaceae</taxon>
        <taxon>Capsulimonas</taxon>
    </lineage>
</organism>
<evidence type="ECO:0000256" key="3">
    <source>
        <dbReference type="ARBA" id="ARBA00023274"/>
    </source>
</evidence>
<dbReference type="RefSeq" id="WP_119322382.1">
    <property type="nucleotide sequence ID" value="NZ_AP025739.1"/>
</dbReference>
<dbReference type="PROSITE" id="PS00475">
    <property type="entry name" value="RIBOSOMAL_L15"/>
    <property type="match status" value="1"/>
</dbReference>
<evidence type="ECO:0000256" key="5">
    <source>
        <dbReference type="RuleBase" id="RU003888"/>
    </source>
</evidence>
<dbReference type="OrthoDB" id="9810293at2"/>
<dbReference type="Gene3D" id="3.100.10.10">
    <property type="match status" value="1"/>
</dbReference>
<evidence type="ECO:0000313" key="9">
    <source>
        <dbReference type="Proteomes" id="UP000287394"/>
    </source>
</evidence>
<comment type="subunit">
    <text evidence="4">Part of the 50S ribosomal subunit.</text>
</comment>
<evidence type="ECO:0000256" key="6">
    <source>
        <dbReference type="SAM" id="MobiDB-lite"/>
    </source>
</evidence>
<feature type="compositionally biased region" description="Gly residues" evidence="6">
    <location>
        <begin position="21"/>
        <end position="34"/>
    </location>
</feature>
<name>A0A402CYI7_9BACT</name>
<comment type="similarity">
    <text evidence="1 4 5">Belongs to the universal ribosomal protein uL15 family.</text>
</comment>
<dbReference type="NCBIfam" id="TIGR01071">
    <property type="entry name" value="rplO_bact"/>
    <property type="match status" value="1"/>
</dbReference>
<dbReference type="InterPro" id="IPR036227">
    <property type="entry name" value="Ribosomal_uL15/eL18_sf"/>
</dbReference>
<dbReference type="AlphaFoldDB" id="A0A402CYI7"/>
<keyword evidence="9" id="KW-1185">Reference proteome</keyword>
<protein>
    <recommendedName>
        <fullName evidence="4">Large ribosomal subunit protein uL15</fullName>
    </recommendedName>
</protein>
<dbReference type="PANTHER" id="PTHR12934">
    <property type="entry name" value="50S RIBOSOMAL PROTEIN L15"/>
    <property type="match status" value="1"/>
</dbReference>
<dbReference type="InterPro" id="IPR005749">
    <property type="entry name" value="Ribosomal_uL15_bac-type"/>
</dbReference>
<evidence type="ECO:0000259" key="7">
    <source>
        <dbReference type="Pfam" id="PF00828"/>
    </source>
</evidence>
<dbReference type="SUPFAM" id="SSF52080">
    <property type="entry name" value="Ribosomal proteins L15p and L18e"/>
    <property type="match status" value="1"/>
</dbReference>
<dbReference type="GO" id="GO:0019843">
    <property type="term" value="F:rRNA binding"/>
    <property type="evidence" value="ECO:0007669"/>
    <property type="project" value="UniProtKB-UniRule"/>
</dbReference>
<evidence type="ECO:0000256" key="2">
    <source>
        <dbReference type="ARBA" id="ARBA00022980"/>
    </source>
</evidence>
<feature type="region of interest" description="Disordered" evidence="6">
    <location>
        <begin position="1"/>
        <end position="63"/>
    </location>
</feature>
<dbReference type="Proteomes" id="UP000287394">
    <property type="component" value="Chromosome"/>
</dbReference>
<keyword evidence="4" id="KW-0694">RNA-binding</keyword>
<dbReference type="KEGG" id="ccot:CCAX7_33800"/>
<dbReference type="InterPro" id="IPR001196">
    <property type="entry name" value="Ribosomal_uL15_CS"/>
</dbReference>
<sequence>MNLTDLKPNEGSTHRRKRLGRGPGSGHGKTSGGGHKGDKARGNTKPGFEGGQTPTHRRLPHRRGFTALFKKEFAIVNLSALERFDNGVTVTPELLLETRVINDVKDGVKILGNGELTKKLTVQAHHFSKSAQDKIASLGGSTETI</sequence>
<dbReference type="EMBL" id="AP025739">
    <property type="protein sequence ID" value="BDI31329.1"/>
    <property type="molecule type" value="Genomic_DNA"/>
</dbReference>
<reference evidence="8 9" key="1">
    <citation type="journal article" date="2019" name="Int. J. Syst. Evol. Microbiol.">
        <title>Capsulimonas corticalis gen. nov., sp. nov., an aerobic capsulated bacterium, of a novel bacterial order, Capsulimonadales ord. nov., of the class Armatimonadia of the phylum Armatimonadetes.</title>
        <authorList>
            <person name="Li J."/>
            <person name="Kudo C."/>
            <person name="Tonouchi A."/>
        </authorList>
    </citation>
    <scope>NUCLEOTIDE SEQUENCE [LARGE SCALE GENOMIC DNA]</scope>
    <source>
        <strain evidence="8 9">AX-7</strain>
    </source>
</reference>
<gene>
    <name evidence="4 8" type="primary">rplO</name>
    <name evidence="8" type="ORF">CCAX7_33800</name>
</gene>
<dbReference type="InterPro" id="IPR021131">
    <property type="entry name" value="Ribosomal_uL15/eL18"/>
</dbReference>
<dbReference type="Pfam" id="PF00828">
    <property type="entry name" value="Ribosomal_L27A"/>
    <property type="match status" value="1"/>
</dbReference>
<dbReference type="GO" id="GO:0003735">
    <property type="term" value="F:structural constituent of ribosome"/>
    <property type="evidence" value="ECO:0007669"/>
    <property type="project" value="InterPro"/>
</dbReference>
<dbReference type="GO" id="GO:0022625">
    <property type="term" value="C:cytosolic large ribosomal subunit"/>
    <property type="evidence" value="ECO:0007669"/>
    <property type="project" value="TreeGrafter"/>
</dbReference>
<comment type="function">
    <text evidence="4">Binds to the 23S rRNA.</text>
</comment>
<evidence type="ECO:0000313" key="8">
    <source>
        <dbReference type="EMBL" id="BDI31329.1"/>
    </source>
</evidence>
<feature type="domain" description="Large ribosomal subunit protein uL15/eL18" evidence="7">
    <location>
        <begin position="75"/>
        <end position="142"/>
    </location>
</feature>
<evidence type="ECO:0000256" key="4">
    <source>
        <dbReference type="HAMAP-Rule" id="MF_01341"/>
    </source>
</evidence>
<keyword evidence="3 4" id="KW-0687">Ribonucleoprotein</keyword>